<evidence type="ECO:0000256" key="1">
    <source>
        <dbReference type="SAM" id="MobiDB-lite"/>
    </source>
</evidence>
<name>A0A7S1NGV7_9EUGL</name>
<accession>A0A7S1NGV7</accession>
<feature type="compositionally biased region" description="Low complexity" evidence="1">
    <location>
        <begin position="346"/>
        <end position="356"/>
    </location>
</feature>
<reference evidence="2" key="1">
    <citation type="submission" date="2021-01" db="EMBL/GenBank/DDBJ databases">
        <authorList>
            <person name="Corre E."/>
            <person name="Pelletier E."/>
            <person name="Niang G."/>
            <person name="Scheremetjew M."/>
            <person name="Finn R."/>
            <person name="Kale V."/>
            <person name="Holt S."/>
            <person name="Cochrane G."/>
            <person name="Meng A."/>
            <person name="Brown T."/>
            <person name="Cohen L."/>
        </authorList>
    </citation>
    <scope>NUCLEOTIDE SEQUENCE</scope>
    <source>
        <strain evidence="2">NIES-381</strain>
    </source>
</reference>
<feature type="region of interest" description="Disordered" evidence="1">
    <location>
        <begin position="319"/>
        <end position="384"/>
    </location>
</feature>
<feature type="region of interest" description="Disordered" evidence="1">
    <location>
        <begin position="426"/>
        <end position="460"/>
    </location>
</feature>
<protein>
    <recommendedName>
        <fullName evidence="3">SET domain-containing protein</fullName>
    </recommendedName>
</protein>
<proteinExistence type="predicted"/>
<dbReference type="AlphaFoldDB" id="A0A7S1NGV7"/>
<sequence>MFVKYIDDSGPSNVPLRIETCKYGRNVALDADLLDPTKPIAFFGGVVVRGWSVELWDPILDYAVNVDGEHRMGDDLLLPYPFPIPEHPAPNQTMYLMDDGEYGQRNKSRPKCNVTVRVVRGGRLSVYGDWPMRKNEVLWWRYGENYWTNQQRRHEHKLYKCLVRLMTRNDMDHASALAEVCRQSNPGMHRFMDWTQRGWDGKLLPEVTADLDDTQITSMKWTCKVCCKPQDLFCMHCESSICCPTSPCSRAGSQPDKLHPTETKAIKQPVASNPCARKDGSVRTKAQALIDAVPQVVSRVMTRSSQMLANIVKSEKALYHRGTPTNTPSDASSNGNDVQISPNPNPNLSPTLSRLPAPHKKNRRPPSERSFTFEPTLEPGSGCSLSPVPAQNRCPYKPYMYMNIGTTQPTWSSLPDKVQKSKVPIVKHNKGPKSPKTVVPIPTRAPCPSAQTPKAAKVSENSPEVFVDVFEFPVSPKKRKLSPEPRACSSAVGIKRLRTTLHSHKSEPFANSKRAKGQVSK</sequence>
<feature type="region of interest" description="Disordered" evidence="1">
    <location>
        <begin position="500"/>
        <end position="521"/>
    </location>
</feature>
<gene>
    <name evidence="2" type="ORF">EGYM00392_LOCUS28199</name>
</gene>
<feature type="compositionally biased region" description="Polar residues" evidence="1">
    <location>
        <begin position="323"/>
        <end position="340"/>
    </location>
</feature>
<evidence type="ECO:0008006" key="3">
    <source>
        <dbReference type="Google" id="ProtNLM"/>
    </source>
</evidence>
<dbReference type="EMBL" id="HBGA01075558">
    <property type="protein sequence ID" value="CAD9017089.1"/>
    <property type="molecule type" value="Transcribed_RNA"/>
</dbReference>
<evidence type="ECO:0000313" key="2">
    <source>
        <dbReference type="EMBL" id="CAD9017089.1"/>
    </source>
</evidence>
<organism evidence="2">
    <name type="scientific">Eutreptiella gymnastica</name>
    <dbReference type="NCBI Taxonomy" id="73025"/>
    <lineage>
        <taxon>Eukaryota</taxon>
        <taxon>Discoba</taxon>
        <taxon>Euglenozoa</taxon>
        <taxon>Euglenida</taxon>
        <taxon>Spirocuta</taxon>
        <taxon>Euglenophyceae</taxon>
        <taxon>Eutreptiales</taxon>
        <taxon>Eutreptiaceae</taxon>
        <taxon>Eutreptiella</taxon>
    </lineage>
</organism>